<evidence type="ECO:0000313" key="10">
    <source>
        <dbReference type="EMBL" id="JAA74599.1"/>
    </source>
</evidence>
<sequence>IIIWQGVNEISRCNHMLKANTIIFLDICKRCVKTYLYVPQNMLSSMKCPQERYPIIKDFIDKSFPDGTESPGRRIYWIAAGFKRQRNPCKNACNKNGQCKVIPYTHQSQCFCYANYMGENCETEIVQETNIEKMLLDLQYVYRDAFKIPSISNVLIQGEDLSKQMKFMIQRIDKQFELTHILVKYINSLQKFDYLLELSFAYKKKAITLDVYNLRMKSFLSHNDIYFIFKQLTNALLANGFADKSGSDFFNTFKKIIASDRGACTEQYGNEATILLNRLSRMDITAAEAILAHYHFESFYLDAERKANMLSNAMQLVQGSTERMKNYARYWERTSCPPLNVTYLTQIGCGAMLSFQGMKVKLFCDGGREAVPPVIECNLSEDKLEWNATAKCVPGWSTWREWSSCSSTCGPGVQTRSRECLGETKSEHCKGSSKDTRSCSTEDCCQEKFGKFKCPIGWCIDLSRVCDGTADCALDEDEAKARCNYLRSGNRIALRNLATSSDWLSVRYTDYVIPPHLRYGRAYLNRCIKTEKVTASEWEAMVKG</sequence>
<feature type="disulfide bond" evidence="7">
    <location>
        <begin position="112"/>
        <end position="121"/>
    </location>
</feature>
<dbReference type="PROSITE" id="PS50092">
    <property type="entry name" value="TSP1"/>
    <property type="match status" value="1"/>
</dbReference>
<feature type="non-terminal residue" evidence="10">
    <location>
        <position position="1"/>
    </location>
</feature>
<keyword evidence="3 7" id="KW-0245">EGF-like domain</keyword>
<accession>R4G2C8</accession>
<dbReference type="SMART" id="SM00192">
    <property type="entry name" value="LDLa"/>
    <property type="match status" value="1"/>
</dbReference>
<dbReference type="Gene3D" id="4.10.400.10">
    <property type="entry name" value="Low-density Lipoprotein Receptor"/>
    <property type="match status" value="1"/>
</dbReference>
<evidence type="ECO:0000256" key="5">
    <source>
        <dbReference type="ARBA" id="ARBA00022737"/>
    </source>
</evidence>
<feature type="disulfide bond" evidence="7">
    <location>
        <begin position="93"/>
        <end position="110"/>
    </location>
</feature>
<dbReference type="InterPro" id="IPR023415">
    <property type="entry name" value="LDLR_class-A_CS"/>
</dbReference>
<evidence type="ECO:0000256" key="3">
    <source>
        <dbReference type="ARBA" id="ARBA00022536"/>
    </source>
</evidence>
<keyword evidence="5" id="KW-0677">Repeat</keyword>
<dbReference type="PANTHER" id="PTHR22906">
    <property type="entry name" value="PROPERDIN"/>
    <property type="match status" value="1"/>
</dbReference>
<dbReference type="EMBL" id="GAGN01000009">
    <property type="protein sequence ID" value="JAA74599.1"/>
    <property type="molecule type" value="mRNA"/>
</dbReference>
<dbReference type="PRINTS" id="PR01705">
    <property type="entry name" value="TSP1REPEAT"/>
</dbReference>
<keyword evidence="4" id="KW-0732">Signal</keyword>
<dbReference type="InterPro" id="IPR002172">
    <property type="entry name" value="LDrepeatLR_classA_rpt"/>
</dbReference>
<dbReference type="Pfam" id="PF00090">
    <property type="entry name" value="TSP_1"/>
    <property type="match status" value="1"/>
</dbReference>
<dbReference type="InterPro" id="IPR000884">
    <property type="entry name" value="TSP1_rpt"/>
</dbReference>
<keyword evidence="6 7" id="KW-1015">Disulfide bond</keyword>
<dbReference type="AlphaFoldDB" id="R4G2C8"/>
<evidence type="ECO:0000256" key="7">
    <source>
        <dbReference type="PROSITE-ProRule" id="PRU00076"/>
    </source>
</evidence>
<comment type="caution">
    <text evidence="8">Lacks conserved residue(s) required for the propagation of feature annotation.</text>
</comment>
<evidence type="ECO:0000256" key="6">
    <source>
        <dbReference type="ARBA" id="ARBA00023157"/>
    </source>
</evidence>
<comment type="subcellular location">
    <subcellularLocation>
        <location evidence="1">Secreted</location>
    </subcellularLocation>
</comment>
<dbReference type="SUPFAM" id="SSF82895">
    <property type="entry name" value="TSP-1 type 1 repeat"/>
    <property type="match status" value="1"/>
</dbReference>
<dbReference type="SMART" id="SM00209">
    <property type="entry name" value="TSP1"/>
    <property type="match status" value="1"/>
</dbReference>
<dbReference type="SUPFAM" id="SSF57424">
    <property type="entry name" value="LDL receptor-like module"/>
    <property type="match status" value="1"/>
</dbReference>
<reference evidence="10" key="1">
    <citation type="submission" date="2013-02" db="EMBL/GenBank/DDBJ databases">
        <title>Molecular phylogeny and evolution of the proteins encoded by coleoid (cuttlefish, octopus, squid) posterior venom glands.</title>
        <authorList>
            <person name="Fry B.G."/>
        </authorList>
    </citation>
    <scope>NUCLEOTIDE SEQUENCE</scope>
    <source>
        <tissue evidence="10">Posterior venom gland</tissue>
    </source>
</reference>
<feature type="domain" description="EGF-like" evidence="9">
    <location>
        <begin position="85"/>
        <end position="122"/>
    </location>
</feature>
<dbReference type="PROSITE" id="PS01209">
    <property type="entry name" value="LDLRA_1"/>
    <property type="match status" value="1"/>
</dbReference>
<evidence type="ECO:0000256" key="4">
    <source>
        <dbReference type="ARBA" id="ARBA00022729"/>
    </source>
</evidence>
<proteinExistence type="evidence at transcript level"/>
<evidence type="ECO:0000256" key="8">
    <source>
        <dbReference type="PROSITE-ProRule" id="PRU00124"/>
    </source>
</evidence>
<evidence type="ECO:0000256" key="2">
    <source>
        <dbReference type="ARBA" id="ARBA00022525"/>
    </source>
</evidence>
<dbReference type="InterPro" id="IPR036055">
    <property type="entry name" value="LDL_receptor-like_sf"/>
</dbReference>
<dbReference type="PROSITE" id="PS00022">
    <property type="entry name" value="EGF_1"/>
    <property type="match status" value="1"/>
</dbReference>
<name>R4G2C8_9MOLL</name>
<dbReference type="InterPro" id="IPR036383">
    <property type="entry name" value="TSP1_rpt_sf"/>
</dbReference>
<dbReference type="CDD" id="cd00112">
    <property type="entry name" value="LDLa"/>
    <property type="match status" value="1"/>
</dbReference>
<dbReference type="InterPro" id="IPR000742">
    <property type="entry name" value="EGF"/>
</dbReference>
<dbReference type="PROSITE" id="PS50068">
    <property type="entry name" value="LDLRA_2"/>
    <property type="match status" value="1"/>
</dbReference>
<dbReference type="Gene3D" id="2.20.100.10">
    <property type="entry name" value="Thrombospondin type-1 (TSP1) repeat"/>
    <property type="match status" value="1"/>
</dbReference>
<feature type="disulfide bond" evidence="7">
    <location>
        <begin position="89"/>
        <end position="99"/>
    </location>
</feature>
<dbReference type="SUPFAM" id="SSF57196">
    <property type="entry name" value="EGF/Laminin"/>
    <property type="match status" value="1"/>
</dbReference>
<organism evidence="10">
    <name type="scientific">Sepioteuthis australis</name>
    <dbReference type="NCBI Taxonomy" id="61682"/>
    <lineage>
        <taxon>Eukaryota</taxon>
        <taxon>Metazoa</taxon>
        <taxon>Spiralia</taxon>
        <taxon>Lophotrochozoa</taxon>
        <taxon>Mollusca</taxon>
        <taxon>Cephalopoda</taxon>
        <taxon>Coleoidea</taxon>
        <taxon>Decapodiformes</taxon>
        <taxon>Myopsida</taxon>
        <taxon>Loliginidae</taxon>
        <taxon>Sepioteuthis</taxon>
    </lineage>
</organism>
<evidence type="ECO:0000259" key="9">
    <source>
        <dbReference type="PROSITE" id="PS50026"/>
    </source>
</evidence>
<keyword evidence="2" id="KW-0964">Secreted</keyword>
<dbReference type="InterPro" id="IPR052065">
    <property type="entry name" value="Compl_asym_regulator"/>
</dbReference>
<evidence type="ECO:0000256" key="1">
    <source>
        <dbReference type="ARBA" id="ARBA00004613"/>
    </source>
</evidence>
<feature type="disulfide bond" evidence="8">
    <location>
        <begin position="454"/>
        <end position="472"/>
    </location>
</feature>
<protein>
    <submittedName>
        <fullName evidence="10">SE-cephatoxin-SepT-1</fullName>
    </submittedName>
</protein>
<dbReference type="PROSITE" id="PS50026">
    <property type="entry name" value="EGF_3"/>
    <property type="match status" value="1"/>
</dbReference>
<dbReference type="PANTHER" id="PTHR22906:SF43">
    <property type="entry name" value="PROPERDIN"/>
    <property type="match status" value="1"/>
</dbReference>